<protein>
    <submittedName>
        <fullName evidence="1">Uncharacterized protein</fullName>
    </submittedName>
</protein>
<dbReference type="AlphaFoldDB" id="A0A5N6IE05"/>
<accession>A0A5N6IE05</accession>
<keyword evidence="2" id="KW-1185">Reference proteome</keyword>
<accession>A0A5N7DTU9</accession>
<dbReference type="Proteomes" id="UP000325579">
    <property type="component" value="Unassembled WGS sequence"/>
</dbReference>
<gene>
    <name evidence="1" type="ORF">BDV37DRAFT_235175</name>
</gene>
<evidence type="ECO:0000313" key="1">
    <source>
        <dbReference type="EMBL" id="KAE8409834.1"/>
    </source>
</evidence>
<dbReference type="RefSeq" id="XP_031947153.1">
    <property type="nucleotide sequence ID" value="XM_032080456.1"/>
</dbReference>
<dbReference type="EMBL" id="ML736738">
    <property type="protein sequence ID" value="KAE8409834.1"/>
    <property type="molecule type" value="Genomic_DNA"/>
</dbReference>
<organism evidence="1 2">
    <name type="scientific">Aspergillus pseudonomiae</name>
    <dbReference type="NCBI Taxonomy" id="1506151"/>
    <lineage>
        <taxon>Eukaryota</taxon>
        <taxon>Fungi</taxon>
        <taxon>Dikarya</taxon>
        <taxon>Ascomycota</taxon>
        <taxon>Pezizomycotina</taxon>
        <taxon>Eurotiomycetes</taxon>
        <taxon>Eurotiomycetidae</taxon>
        <taxon>Eurotiales</taxon>
        <taxon>Aspergillaceae</taxon>
        <taxon>Aspergillus</taxon>
        <taxon>Aspergillus subgen. Circumdati</taxon>
    </lineage>
</organism>
<evidence type="ECO:0000313" key="2">
    <source>
        <dbReference type="Proteomes" id="UP000325579"/>
    </source>
</evidence>
<reference evidence="1 2" key="1">
    <citation type="submission" date="2019-04" db="EMBL/GenBank/DDBJ databases">
        <authorList>
            <consortium name="DOE Joint Genome Institute"/>
            <person name="Mondo S."/>
            <person name="Kjaerbolling I."/>
            <person name="Vesth T."/>
            <person name="Frisvad J.C."/>
            <person name="Nybo J.L."/>
            <person name="Theobald S."/>
            <person name="Kildgaard S."/>
            <person name="Isbrandt T."/>
            <person name="Kuo A."/>
            <person name="Sato A."/>
            <person name="Lyhne E.K."/>
            <person name="Kogle M.E."/>
            <person name="Wiebenga A."/>
            <person name="Kun R.S."/>
            <person name="Lubbers R.J."/>
            <person name="Makela M.R."/>
            <person name="Barry K."/>
            <person name="Chovatia M."/>
            <person name="Clum A."/>
            <person name="Daum C."/>
            <person name="Haridas S."/>
            <person name="He G."/>
            <person name="LaButti K."/>
            <person name="Lipzen A."/>
            <person name="Riley R."/>
            <person name="Salamov A."/>
            <person name="Simmons B.A."/>
            <person name="Magnuson J.K."/>
            <person name="Henrissat B."/>
            <person name="Mortensen U.H."/>
            <person name="Larsen T.O."/>
            <person name="Devries R.P."/>
            <person name="Grigoriev I.V."/>
            <person name="Machida M."/>
            <person name="Baker S.E."/>
            <person name="Andersen M.R."/>
            <person name="Cantor M.N."/>
            <person name="Hua S.X."/>
        </authorList>
    </citation>
    <scope>NUCLEOTIDE SEQUENCE [LARGE SCALE GENOMIC DNA]</scope>
    <source>
        <strain evidence="1 2">CBS 119388</strain>
    </source>
</reference>
<sequence length="119" mass="13203">MTASFLTTPSLGSNLLMFCMQSRGALLEPRSPPTRTPEVSVSPWPNIIITSCSLWCSAIRACSRTVLRNLSRRSFLATTRKFPAEEISSNNCVSKTTRLYPWGSPCAYSVYFRTKSSGL</sequence>
<dbReference type="GeneID" id="43665147"/>
<proteinExistence type="predicted"/>
<name>A0A5N6IE05_9EURO</name>